<reference evidence="1 2" key="1">
    <citation type="submission" date="2020-02" db="EMBL/GenBank/DDBJ databases">
        <title>Plant-Promoting Endophytic Bacterium Rhizobium oryzihabitans sp. nov., Isolated from the Root of Rice.</title>
        <authorList>
            <person name="zhao J."/>
            <person name="Zhang G."/>
        </authorList>
    </citation>
    <scope>NUCLEOTIDE SEQUENCE [LARGE SCALE GENOMIC DNA]</scope>
    <source>
        <strain evidence="1 2">M15</strain>
        <plasmid evidence="1 2">p8</plasmid>
    </source>
</reference>
<evidence type="ECO:0000313" key="1">
    <source>
        <dbReference type="EMBL" id="QIB41627.1"/>
    </source>
</evidence>
<dbReference type="RefSeq" id="WP_035226358.1">
    <property type="nucleotide sequence ID" value="NZ_CP048640.1"/>
</dbReference>
<keyword evidence="2" id="KW-1185">Reference proteome</keyword>
<gene>
    <name evidence="1" type="ORF">G3A56_28030</name>
</gene>
<geneLocation type="plasmid" evidence="1 2">
    <name>p8</name>
</geneLocation>
<accession>A0A7L5BRS1</accession>
<proteinExistence type="predicted"/>
<name>A0A7L5BRS1_9HYPH</name>
<dbReference type="EMBL" id="CP048640">
    <property type="protein sequence ID" value="QIB41627.1"/>
    <property type="molecule type" value="Genomic_DNA"/>
</dbReference>
<protein>
    <submittedName>
        <fullName evidence="1">Uncharacterized protein</fullName>
    </submittedName>
</protein>
<evidence type="ECO:0000313" key="2">
    <source>
        <dbReference type="Proteomes" id="UP000464865"/>
    </source>
</evidence>
<dbReference type="KEGG" id="roy:G3A56_28030"/>
<dbReference type="Proteomes" id="UP000464865">
    <property type="component" value="Plasmid p8"/>
</dbReference>
<dbReference type="AlphaFoldDB" id="A0A7L5BRS1"/>
<organism evidence="1 2">
    <name type="scientific">Rhizobium oryzihabitans</name>
    <dbReference type="NCBI Taxonomy" id="2267833"/>
    <lineage>
        <taxon>Bacteria</taxon>
        <taxon>Pseudomonadati</taxon>
        <taxon>Pseudomonadota</taxon>
        <taxon>Alphaproteobacteria</taxon>
        <taxon>Hyphomicrobiales</taxon>
        <taxon>Rhizobiaceae</taxon>
        <taxon>Rhizobium/Agrobacterium group</taxon>
        <taxon>Rhizobium</taxon>
    </lineage>
</organism>
<sequence length="80" mass="9214">MPSIFLKDEALNKSPAIVGFEIARYLKDSGKHRVSIFDVVDRFKRESWFSSNSFLYGLTFLYAVGLLDFDEPYLIARDAD</sequence>
<keyword evidence="1" id="KW-0614">Plasmid</keyword>